<proteinExistence type="predicted"/>
<feature type="region of interest" description="Disordered" evidence="1">
    <location>
        <begin position="1"/>
        <end position="24"/>
    </location>
</feature>
<evidence type="ECO:0000256" key="1">
    <source>
        <dbReference type="SAM" id="MobiDB-lite"/>
    </source>
</evidence>
<accession>A0A2X0MZK8</accession>
<reference evidence="2 3" key="1">
    <citation type="submission" date="2016-11" db="EMBL/GenBank/DDBJ databases">
        <authorList>
            <person name="Jaros S."/>
            <person name="Januszkiewicz K."/>
            <person name="Wedrychowicz H."/>
        </authorList>
    </citation>
    <scope>NUCLEOTIDE SEQUENCE [LARGE SCALE GENOMIC DNA]</scope>
</reference>
<name>A0A2X0MZK8_9BASI</name>
<dbReference type="AlphaFoldDB" id="A0A2X0MZK8"/>
<protein>
    <submittedName>
        <fullName evidence="2">BQ5605_C006g03890 protein</fullName>
    </submittedName>
</protein>
<gene>
    <name evidence="2" type="primary">BQ5605_C006g03890</name>
    <name evidence="2" type="ORF">BQ5605_C006G03890</name>
</gene>
<evidence type="ECO:0000313" key="2">
    <source>
        <dbReference type="EMBL" id="SGY54583.1"/>
    </source>
</evidence>
<keyword evidence="3" id="KW-1185">Reference proteome</keyword>
<organism evidence="2 3">
    <name type="scientific">Microbotryum silenes-dioicae</name>
    <dbReference type="NCBI Taxonomy" id="796604"/>
    <lineage>
        <taxon>Eukaryota</taxon>
        <taxon>Fungi</taxon>
        <taxon>Dikarya</taxon>
        <taxon>Basidiomycota</taxon>
        <taxon>Pucciniomycotina</taxon>
        <taxon>Microbotryomycetes</taxon>
        <taxon>Microbotryales</taxon>
        <taxon>Microbotryaceae</taxon>
        <taxon>Microbotryum</taxon>
    </lineage>
</organism>
<evidence type="ECO:0000313" key="3">
    <source>
        <dbReference type="Proteomes" id="UP000249464"/>
    </source>
</evidence>
<dbReference type="Proteomes" id="UP000249464">
    <property type="component" value="Unassembled WGS sequence"/>
</dbReference>
<sequence>MRTEIAGMESDLQHKNQASRNKRDGLKIYPRETIDKKVKEINRPTRLFLYLFIL</sequence>
<dbReference type="EMBL" id="FQNC01000044">
    <property type="protein sequence ID" value="SGY54583.1"/>
    <property type="molecule type" value="Genomic_DNA"/>
</dbReference>